<feature type="transmembrane region" description="Helical" evidence="6">
    <location>
        <begin position="27"/>
        <end position="49"/>
    </location>
</feature>
<dbReference type="Proteomes" id="UP000469385">
    <property type="component" value="Unassembled WGS sequence"/>
</dbReference>
<dbReference type="PROSITE" id="PS50850">
    <property type="entry name" value="MFS"/>
    <property type="match status" value="1"/>
</dbReference>
<accession>A0A6N8IU08</accession>
<feature type="transmembrane region" description="Helical" evidence="6">
    <location>
        <begin position="236"/>
        <end position="254"/>
    </location>
</feature>
<feature type="transmembrane region" description="Helical" evidence="6">
    <location>
        <begin position="55"/>
        <end position="76"/>
    </location>
</feature>
<evidence type="ECO:0000256" key="5">
    <source>
        <dbReference type="ARBA" id="ARBA00023136"/>
    </source>
</evidence>
<evidence type="ECO:0000313" key="9">
    <source>
        <dbReference type="Proteomes" id="UP000469385"/>
    </source>
</evidence>
<dbReference type="EMBL" id="WSEL01000006">
    <property type="protein sequence ID" value="MVQ30411.1"/>
    <property type="molecule type" value="Genomic_DNA"/>
</dbReference>
<keyword evidence="5 6" id="KW-0472">Membrane</keyword>
<evidence type="ECO:0000256" key="2">
    <source>
        <dbReference type="ARBA" id="ARBA00022475"/>
    </source>
</evidence>
<name>A0A6N8IU08_9BURK</name>
<evidence type="ECO:0000256" key="1">
    <source>
        <dbReference type="ARBA" id="ARBA00004651"/>
    </source>
</evidence>
<feature type="transmembrane region" description="Helical" evidence="6">
    <location>
        <begin position="114"/>
        <end position="133"/>
    </location>
</feature>
<dbReference type="SUPFAM" id="SSF103473">
    <property type="entry name" value="MFS general substrate transporter"/>
    <property type="match status" value="1"/>
</dbReference>
<evidence type="ECO:0000256" key="4">
    <source>
        <dbReference type="ARBA" id="ARBA00022989"/>
    </source>
</evidence>
<feature type="transmembrane region" description="Helical" evidence="6">
    <location>
        <begin position="88"/>
        <end position="108"/>
    </location>
</feature>
<dbReference type="Pfam" id="PF07690">
    <property type="entry name" value="MFS_1"/>
    <property type="match status" value="1"/>
</dbReference>
<proteinExistence type="predicted"/>
<feature type="transmembrane region" description="Helical" evidence="6">
    <location>
        <begin position="304"/>
        <end position="322"/>
    </location>
</feature>
<evidence type="ECO:0000256" key="3">
    <source>
        <dbReference type="ARBA" id="ARBA00022692"/>
    </source>
</evidence>
<dbReference type="GO" id="GO:0022857">
    <property type="term" value="F:transmembrane transporter activity"/>
    <property type="evidence" value="ECO:0007669"/>
    <property type="project" value="InterPro"/>
</dbReference>
<keyword evidence="4 6" id="KW-1133">Transmembrane helix</keyword>
<dbReference type="PANTHER" id="PTHR23513:SF11">
    <property type="entry name" value="STAPHYLOFERRIN A TRANSPORTER"/>
    <property type="match status" value="1"/>
</dbReference>
<dbReference type="CDD" id="cd06173">
    <property type="entry name" value="MFS_MefA_like"/>
    <property type="match status" value="1"/>
</dbReference>
<feature type="transmembrane region" description="Helical" evidence="6">
    <location>
        <begin position="181"/>
        <end position="198"/>
    </location>
</feature>
<gene>
    <name evidence="8" type="ORF">GON04_13200</name>
</gene>
<keyword evidence="3 6" id="KW-0812">Transmembrane</keyword>
<comment type="caution">
    <text evidence="8">The sequence shown here is derived from an EMBL/GenBank/DDBJ whole genome shotgun (WGS) entry which is preliminary data.</text>
</comment>
<dbReference type="InterPro" id="IPR020846">
    <property type="entry name" value="MFS_dom"/>
</dbReference>
<dbReference type="InterPro" id="IPR036259">
    <property type="entry name" value="MFS_trans_sf"/>
</dbReference>
<sequence>MATTASPPAPSRTSFAALRHPGFRAQVGFFLLAMMADNVEHVISYWMAFQKFQSPALGGFAVVSHWLPFLLFSVPVGALADRFDPRRIIQCGMGLFMLASAGWAYFLITDTLQLWHAMALLVVHGCAGVLWQGATQMLLYDVVPAPDLPSAVRLLATARSLGVLVGPAVGGALMATAGPRWGLLLNVLFFLPNVLWLWKAPYGPRFRAAAAAPARAVRGLADIARTLGEIRADRRLVSMIALAGLASLLVGNSYQAQMPGFASDLGHGEAGATYSMLLAADAAGALLAGLLLETRGGLLRPAAGTALGLAMLWCCALAGFGATGSYPLALVLLFAAGVFELAFSSMAQALVQLHAPTAARGRVIGVFNMAALGLRAFAGITVGLGGSAVGIHASLVASSLALLLALGVLLAWLRTSPPAGA</sequence>
<dbReference type="InterPro" id="IPR011701">
    <property type="entry name" value="MFS"/>
</dbReference>
<feature type="transmembrane region" description="Helical" evidence="6">
    <location>
        <begin position="274"/>
        <end position="292"/>
    </location>
</feature>
<dbReference type="RefSeq" id="WP_157398543.1">
    <property type="nucleotide sequence ID" value="NZ_WSEL01000006.1"/>
</dbReference>
<feature type="transmembrane region" description="Helical" evidence="6">
    <location>
        <begin position="328"/>
        <end position="351"/>
    </location>
</feature>
<keyword evidence="9" id="KW-1185">Reference proteome</keyword>
<dbReference type="Gene3D" id="1.20.1250.20">
    <property type="entry name" value="MFS general substrate transporter like domains"/>
    <property type="match status" value="1"/>
</dbReference>
<comment type="subcellular location">
    <subcellularLocation>
        <location evidence="1">Cell membrane</location>
        <topology evidence="1">Multi-pass membrane protein</topology>
    </subcellularLocation>
</comment>
<evidence type="ECO:0000313" key="8">
    <source>
        <dbReference type="EMBL" id="MVQ30411.1"/>
    </source>
</evidence>
<reference evidence="8 9" key="1">
    <citation type="submission" date="2019-12" db="EMBL/GenBank/DDBJ databases">
        <authorList>
            <person name="Huq M.A."/>
        </authorList>
    </citation>
    <scope>NUCLEOTIDE SEQUENCE [LARGE SCALE GENOMIC DNA]</scope>
    <source>
        <strain evidence="8 9">MAH-25</strain>
    </source>
</reference>
<dbReference type="AlphaFoldDB" id="A0A6N8IU08"/>
<feature type="domain" description="Major facilitator superfamily (MFS) profile" evidence="7">
    <location>
        <begin position="21"/>
        <end position="416"/>
    </location>
</feature>
<evidence type="ECO:0000256" key="6">
    <source>
        <dbReference type="SAM" id="Phobius"/>
    </source>
</evidence>
<dbReference type="PANTHER" id="PTHR23513">
    <property type="entry name" value="INTEGRAL MEMBRANE EFFLUX PROTEIN-RELATED"/>
    <property type="match status" value="1"/>
</dbReference>
<organism evidence="8 9">
    <name type="scientific">Ramlibacter pinisoli</name>
    <dbReference type="NCBI Taxonomy" id="2682844"/>
    <lineage>
        <taxon>Bacteria</taxon>
        <taxon>Pseudomonadati</taxon>
        <taxon>Pseudomonadota</taxon>
        <taxon>Betaproteobacteria</taxon>
        <taxon>Burkholderiales</taxon>
        <taxon>Comamonadaceae</taxon>
        <taxon>Ramlibacter</taxon>
    </lineage>
</organism>
<dbReference type="GO" id="GO:0005886">
    <property type="term" value="C:plasma membrane"/>
    <property type="evidence" value="ECO:0007669"/>
    <property type="project" value="UniProtKB-SubCell"/>
</dbReference>
<feature type="transmembrane region" description="Helical" evidence="6">
    <location>
        <begin position="363"/>
        <end position="385"/>
    </location>
</feature>
<keyword evidence="2" id="KW-1003">Cell membrane</keyword>
<feature type="transmembrane region" description="Helical" evidence="6">
    <location>
        <begin position="391"/>
        <end position="413"/>
    </location>
</feature>
<evidence type="ECO:0000259" key="7">
    <source>
        <dbReference type="PROSITE" id="PS50850"/>
    </source>
</evidence>
<protein>
    <submittedName>
        <fullName evidence="8">MFS transporter</fullName>
    </submittedName>
</protein>